<dbReference type="PANTHER" id="PTHR33988">
    <property type="entry name" value="ENDORIBONUCLEASE MAZF-RELATED"/>
    <property type="match status" value="1"/>
</dbReference>
<dbReference type="GO" id="GO:0006402">
    <property type="term" value="P:mRNA catabolic process"/>
    <property type="evidence" value="ECO:0007669"/>
    <property type="project" value="TreeGrafter"/>
</dbReference>
<gene>
    <name evidence="1" type="ORF">MNBD_GAMMA01-2260</name>
</gene>
<protein>
    <submittedName>
        <fullName evidence="1">Programmed cell death toxin MazF</fullName>
    </submittedName>
</protein>
<dbReference type="PANTHER" id="PTHR33988:SF3">
    <property type="entry name" value="ENDORIBONUCLEASE TOXIN CHPB-RELATED"/>
    <property type="match status" value="1"/>
</dbReference>
<dbReference type="GO" id="GO:0004521">
    <property type="term" value="F:RNA endonuclease activity"/>
    <property type="evidence" value="ECO:0007669"/>
    <property type="project" value="TreeGrafter"/>
</dbReference>
<organism evidence="1">
    <name type="scientific">hydrothermal vent metagenome</name>
    <dbReference type="NCBI Taxonomy" id="652676"/>
    <lineage>
        <taxon>unclassified sequences</taxon>
        <taxon>metagenomes</taxon>
        <taxon>ecological metagenomes</taxon>
    </lineage>
</organism>
<dbReference type="GO" id="GO:0016075">
    <property type="term" value="P:rRNA catabolic process"/>
    <property type="evidence" value="ECO:0007669"/>
    <property type="project" value="TreeGrafter"/>
</dbReference>
<evidence type="ECO:0000313" key="1">
    <source>
        <dbReference type="EMBL" id="VAW36000.1"/>
    </source>
</evidence>
<dbReference type="AlphaFoldDB" id="A0A3B0V538"/>
<dbReference type="EMBL" id="UOEW01000124">
    <property type="protein sequence ID" value="VAW36000.1"/>
    <property type="molecule type" value="Genomic_DNA"/>
</dbReference>
<sequence length="112" mass="12660">MYIPDRGDIVWLDFEPTKGKEIGKYRPALVYSSKDYSRATLLMICSPISTSIRNTPSEVGIDNLDIPSVVVTNIVLTMSWKERGIKYESKVSKKTYDDVLTNLLPLITGKPY</sequence>
<dbReference type="GO" id="GO:0003677">
    <property type="term" value="F:DNA binding"/>
    <property type="evidence" value="ECO:0007669"/>
    <property type="project" value="InterPro"/>
</dbReference>
<accession>A0A3B0V538</accession>
<dbReference type="Gene3D" id="2.30.30.110">
    <property type="match status" value="1"/>
</dbReference>
<dbReference type="InterPro" id="IPR011067">
    <property type="entry name" value="Plasmid_toxin/cell-grow_inhib"/>
</dbReference>
<reference evidence="1" key="1">
    <citation type="submission" date="2018-06" db="EMBL/GenBank/DDBJ databases">
        <authorList>
            <person name="Zhirakovskaya E."/>
        </authorList>
    </citation>
    <scope>NUCLEOTIDE SEQUENCE</scope>
</reference>
<proteinExistence type="predicted"/>
<dbReference type="InterPro" id="IPR003477">
    <property type="entry name" value="PemK-like"/>
</dbReference>
<dbReference type="Pfam" id="PF02452">
    <property type="entry name" value="PemK_toxin"/>
    <property type="match status" value="1"/>
</dbReference>
<name>A0A3B0V538_9ZZZZ</name>
<dbReference type="SUPFAM" id="SSF50118">
    <property type="entry name" value="Cell growth inhibitor/plasmid maintenance toxic component"/>
    <property type="match status" value="1"/>
</dbReference>